<feature type="coiled-coil region" evidence="1">
    <location>
        <begin position="196"/>
        <end position="223"/>
    </location>
</feature>
<evidence type="ECO:0000256" key="2">
    <source>
        <dbReference type="SAM" id="Phobius"/>
    </source>
</evidence>
<dbReference type="Pfam" id="PF13424">
    <property type="entry name" value="TPR_12"/>
    <property type="match status" value="1"/>
</dbReference>
<keyword evidence="1" id="KW-0175">Coiled coil</keyword>
<protein>
    <recommendedName>
        <fullName evidence="5">Chloroplast FLU-like protein</fullName>
    </recommendedName>
</protein>
<comment type="caution">
    <text evidence="3">The sequence shown here is derived from an EMBL/GenBank/DDBJ whole genome shotgun (WGS) entry which is preliminary data.</text>
</comment>
<gene>
    <name evidence="3" type="ORF">GIB67_040782</name>
</gene>
<evidence type="ECO:0000256" key="1">
    <source>
        <dbReference type="SAM" id="Coils"/>
    </source>
</evidence>
<reference evidence="3 4" key="1">
    <citation type="journal article" date="2020" name="IScience">
        <title>Genome Sequencing of the Endangered Kingdonia uniflora (Circaeasteraceae, Ranunculales) Reveals Potential Mechanisms of Evolutionary Specialization.</title>
        <authorList>
            <person name="Sun Y."/>
            <person name="Deng T."/>
            <person name="Zhang A."/>
            <person name="Moore M.J."/>
            <person name="Landis J.B."/>
            <person name="Lin N."/>
            <person name="Zhang H."/>
            <person name="Zhang X."/>
            <person name="Huang J."/>
            <person name="Zhang X."/>
            <person name="Sun H."/>
            <person name="Wang H."/>
        </authorList>
    </citation>
    <scope>NUCLEOTIDE SEQUENCE [LARGE SCALE GENOMIC DNA]</scope>
    <source>
        <strain evidence="3">TB1705</strain>
        <tissue evidence="3">Leaf</tissue>
    </source>
</reference>
<keyword evidence="2" id="KW-0812">Transmembrane</keyword>
<proteinExistence type="predicted"/>
<evidence type="ECO:0000313" key="4">
    <source>
        <dbReference type="Proteomes" id="UP000541444"/>
    </source>
</evidence>
<dbReference type="Proteomes" id="UP000541444">
    <property type="component" value="Unassembled WGS sequence"/>
</dbReference>
<dbReference type="InterPro" id="IPR011990">
    <property type="entry name" value="TPR-like_helical_dom_sf"/>
</dbReference>
<dbReference type="PANTHER" id="PTHR47310:SF2">
    <property type="entry name" value="PROTEIN FLUORESCENT IN BLUE LIGHT, CHLOROPLASTIC"/>
    <property type="match status" value="1"/>
</dbReference>
<accession>A0A7J7P4B7</accession>
<dbReference type="OrthoDB" id="286233at2759"/>
<dbReference type="SUPFAM" id="SSF48452">
    <property type="entry name" value="TPR-like"/>
    <property type="match status" value="1"/>
</dbReference>
<dbReference type="PANTHER" id="PTHR47310">
    <property type="entry name" value="PROTEIN FLUORESCENT IN BLUE LIGHT, CHLOROPLASTIC"/>
    <property type="match status" value="1"/>
</dbReference>
<keyword evidence="4" id="KW-1185">Reference proteome</keyword>
<keyword evidence="2" id="KW-1133">Transmembrane helix</keyword>
<feature type="transmembrane region" description="Helical" evidence="2">
    <location>
        <begin position="144"/>
        <end position="163"/>
    </location>
</feature>
<dbReference type="Gene3D" id="1.25.40.10">
    <property type="entry name" value="Tetratricopeptide repeat domain"/>
    <property type="match status" value="1"/>
</dbReference>
<dbReference type="InterPro" id="IPR044243">
    <property type="entry name" value="FLU"/>
</dbReference>
<dbReference type="GO" id="GO:0015995">
    <property type="term" value="P:chlorophyll biosynthetic process"/>
    <property type="evidence" value="ECO:0007669"/>
    <property type="project" value="InterPro"/>
</dbReference>
<evidence type="ECO:0008006" key="5">
    <source>
        <dbReference type="Google" id="ProtNLM"/>
    </source>
</evidence>
<sequence length="366" mass="40844">MATMVRCSLLYTCPYPDDIFRQSGPSKLHHGLRTIHASSSSAKLKFKDVLHLHASILNIFKQVSEAKKLLKLKEMCYLPSSREKTVMLINNGSRRTRRLLETKQNGIQITKCEGTNDAGQWQSVFENSVIHCISTPQKVAPLRYPAIAFVAANALVLTLPLEALAETCEAADSSFFQMPLLLAVALIGATVGGLVARQRKEEMKRLNDQLRQINTALRRQARIESYAPTLSYAPVSSKIQENEVIIDSRKHDLLLHLKSGKNFLRTQDPESACLQFKNALELAQRLNDPIEEKKAARGIGASLQRLGKYKEAIQYHSMVLSASERVGEDSGNTEAYGAIADCYTELGELDQAGNYYDKYIARLETD</sequence>
<dbReference type="EMBL" id="JACGCM010000276">
    <property type="protein sequence ID" value="KAF6174289.1"/>
    <property type="molecule type" value="Genomic_DNA"/>
</dbReference>
<name>A0A7J7P4B7_9MAGN</name>
<keyword evidence="2" id="KW-0472">Membrane</keyword>
<feature type="transmembrane region" description="Helical" evidence="2">
    <location>
        <begin position="175"/>
        <end position="196"/>
    </location>
</feature>
<evidence type="ECO:0000313" key="3">
    <source>
        <dbReference type="EMBL" id="KAF6174289.1"/>
    </source>
</evidence>
<dbReference type="AlphaFoldDB" id="A0A7J7P4B7"/>
<organism evidence="3 4">
    <name type="scientific">Kingdonia uniflora</name>
    <dbReference type="NCBI Taxonomy" id="39325"/>
    <lineage>
        <taxon>Eukaryota</taxon>
        <taxon>Viridiplantae</taxon>
        <taxon>Streptophyta</taxon>
        <taxon>Embryophyta</taxon>
        <taxon>Tracheophyta</taxon>
        <taxon>Spermatophyta</taxon>
        <taxon>Magnoliopsida</taxon>
        <taxon>Ranunculales</taxon>
        <taxon>Circaeasteraceae</taxon>
        <taxon>Kingdonia</taxon>
    </lineage>
</organism>